<keyword evidence="3" id="KW-0547">Nucleotide-binding</keyword>
<evidence type="ECO:0000256" key="7">
    <source>
        <dbReference type="SAM" id="Coils"/>
    </source>
</evidence>
<dbReference type="GO" id="GO:0007018">
    <property type="term" value="P:microtubule-based movement"/>
    <property type="evidence" value="ECO:0007669"/>
    <property type="project" value="InterPro"/>
</dbReference>
<dbReference type="SUPFAM" id="SSF143575">
    <property type="entry name" value="GAS2 domain-like"/>
    <property type="match status" value="1"/>
</dbReference>
<dbReference type="InterPro" id="IPR003108">
    <property type="entry name" value="GAR_dom"/>
</dbReference>
<dbReference type="GO" id="GO:0051231">
    <property type="term" value="P:spindle elongation"/>
    <property type="evidence" value="ECO:0007669"/>
    <property type="project" value="TreeGrafter"/>
</dbReference>
<dbReference type="PANTHER" id="PTHR47969">
    <property type="entry name" value="CHROMOSOME-ASSOCIATED KINESIN KIF4A-RELATED"/>
    <property type="match status" value="1"/>
</dbReference>
<dbReference type="GO" id="GO:0005875">
    <property type="term" value="C:microtubule associated complex"/>
    <property type="evidence" value="ECO:0007669"/>
    <property type="project" value="TreeGrafter"/>
</dbReference>
<dbReference type="PANTHER" id="PTHR47969:SF15">
    <property type="entry name" value="CHROMOSOME-ASSOCIATED KINESIN KIF4A-RELATED"/>
    <property type="match status" value="1"/>
</dbReference>
<dbReference type="GO" id="GO:0005524">
    <property type="term" value="F:ATP binding"/>
    <property type="evidence" value="ECO:0007669"/>
    <property type="project" value="UniProtKB-KW"/>
</dbReference>
<feature type="region of interest" description="Disordered" evidence="8">
    <location>
        <begin position="1351"/>
        <end position="1575"/>
    </location>
</feature>
<protein>
    <recommendedName>
        <fullName evidence="9">GAR domain-containing protein</fullName>
    </recommendedName>
</protein>
<evidence type="ECO:0000256" key="3">
    <source>
        <dbReference type="ARBA" id="ARBA00022741"/>
    </source>
</evidence>
<evidence type="ECO:0000256" key="4">
    <source>
        <dbReference type="ARBA" id="ARBA00022840"/>
    </source>
</evidence>
<dbReference type="OrthoDB" id="10017054at2759"/>
<dbReference type="GO" id="GO:0007052">
    <property type="term" value="P:mitotic spindle organization"/>
    <property type="evidence" value="ECO:0007669"/>
    <property type="project" value="TreeGrafter"/>
</dbReference>
<comment type="subcellular location">
    <subcellularLocation>
        <location evidence="1">Cytoplasm</location>
        <location evidence="1">Cytoskeleton</location>
    </subcellularLocation>
</comment>
<feature type="compositionally biased region" description="Pro residues" evidence="8">
    <location>
        <begin position="1545"/>
        <end position="1558"/>
    </location>
</feature>
<evidence type="ECO:0000256" key="2">
    <source>
        <dbReference type="ARBA" id="ARBA00022490"/>
    </source>
</evidence>
<feature type="compositionally biased region" description="Polar residues" evidence="8">
    <location>
        <begin position="1448"/>
        <end position="1483"/>
    </location>
</feature>
<feature type="region of interest" description="Disordered" evidence="8">
    <location>
        <begin position="29"/>
        <end position="58"/>
    </location>
</feature>
<dbReference type="CDD" id="cd06503">
    <property type="entry name" value="ATP-synt_Fo_b"/>
    <property type="match status" value="1"/>
</dbReference>
<feature type="compositionally biased region" description="Low complexity" evidence="8">
    <location>
        <begin position="1417"/>
        <end position="1436"/>
    </location>
</feature>
<keyword evidence="5 7" id="KW-0175">Coiled coil</keyword>
<dbReference type="EMBL" id="KN840461">
    <property type="protein sequence ID" value="KIP09886.1"/>
    <property type="molecule type" value="Genomic_DNA"/>
</dbReference>
<keyword evidence="2" id="KW-0963">Cytoplasm</keyword>
<dbReference type="Proteomes" id="UP000053257">
    <property type="component" value="Unassembled WGS sequence"/>
</dbReference>
<evidence type="ECO:0000256" key="1">
    <source>
        <dbReference type="ARBA" id="ARBA00004245"/>
    </source>
</evidence>
<dbReference type="SMART" id="SM00243">
    <property type="entry name" value="GAS2"/>
    <property type="match status" value="1"/>
</dbReference>
<feature type="compositionally biased region" description="Basic residues" evidence="8">
    <location>
        <begin position="1756"/>
        <end position="1766"/>
    </location>
</feature>
<evidence type="ECO:0000256" key="5">
    <source>
        <dbReference type="ARBA" id="ARBA00023054"/>
    </source>
</evidence>
<dbReference type="GO" id="GO:0003777">
    <property type="term" value="F:microtubule motor activity"/>
    <property type="evidence" value="ECO:0007669"/>
    <property type="project" value="InterPro"/>
</dbReference>
<keyword evidence="11" id="KW-1185">Reference proteome</keyword>
<dbReference type="Gene3D" id="3.30.920.20">
    <property type="entry name" value="Gas2-like domain"/>
    <property type="match status" value="1"/>
</dbReference>
<dbReference type="HOGENOM" id="CLU_002695_0_0_1"/>
<name>A0A0C3S361_PHLG1</name>
<dbReference type="Pfam" id="PF02187">
    <property type="entry name" value="GAS2"/>
    <property type="match status" value="1"/>
</dbReference>
<dbReference type="GO" id="GO:0008017">
    <property type="term" value="F:microtubule binding"/>
    <property type="evidence" value="ECO:0007669"/>
    <property type="project" value="InterPro"/>
</dbReference>
<accession>A0A0C3S361</accession>
<feature type="compositionally biased region" description="Polar residues" evidence="8">
    <location>
        <begin position="30"/>
        <end position="39"/>
    </location>
</feature>
<feature type="compositionally biased region" description="Low complexity" evidence="8">
    <location>
        <begin position="1515"/>
        <end position="1541"/>
    </location>
</feature>
<evidence type="ECO:0000256" key="8">
    <source>
        <dbReference type="SAM" id="MobiDB-lite"/>
    </source>
</evidence>
<evidence type="ECO:0000256" key="6">
    <source>
        <dbReference type="ARBA" id="ARBA00023212"/>
    </source>
</evidence>
<evidence type="ECO:0000259" key="9">
    <source>
        <dbReference type="PROSITE" id="PS51460"/>
    </source>
</evidence>
<feature type="region of interest" description="Disordered" evidence="8">
    <location>
        <begin position="1034"/>
        <end position="1099"/>
    </location>
</feature>
<sequence length="1766" mass="196238">MSTEPTPSLGNLLLNATTSDATLRQLLRVPTTTETQDGSHVTGDKVPRSPRTPGEEESLEWHEVIELQAFSERKAWIEEKIKFLEQLPPIQVFVGLDAVRSSELDVPGLPTREQLQEWMEEHDRIERQTEIFDSGELKKLKKFTKAATQRNLSPADTDLIELTLTTMYELDKLVHLLRDRSNKLVSLDIRLTWEERRRTSWTELRSLVPELLRFLETRARWSPSVYDRNEDEDIESPSTDRLTLPQPTLRRRGSTVSLASAASDASIPSLGISRGERFKLAELLSRDAAQFSSRASSLRHSKIAAAGKALDRLIDESRKPVPDELLDEQDKLEDQGINAMEDIGKFIMTVVMQWKKADEIYVETVKDSNAAQTLLEEIEIAKLHHPSSRQDSSFLSRSGALSKRLEMRGNPALASSHFPLPLHPLFPDQHHANDQIVHTLASQLDSARSYVRELEVAAKEYHAMFDAVKKVETVTQAANELIDRLESLGTRLESGINDSAGGGLPPDLETEACLQRSSHFAYVAHLPDLVAQLGTVESEADELLLAARRALASLRYPGIDMEFTESSRDVIDRLSTLRTSVGAIRDTALSKADILSRVRRIWMTMAEVFDRANAIRDDIRDAIEQGAWKSDHDIDAALLTPESPASVLLSPEVTPVEVSEKLDSLATTFNEDVVSPLAVLSPSLGSSLRHYLDECVRGLKATLDDARRMANLCASVKRQCSEMSAVRDETQRLQLLIEDFKARCESLVEDMLADRVGLQKLFTDSLAEYETEAKRLRAEAEVFQASLARRVPFVAPSGRVSAHVTTSYPVRHSISSGLRLDIIQQASSAGSPIDLIALDRSVRSDSNRFSMQLAGDVDGLTQTIEYLRLSVLGRDLDKETSGLSETLKTAQQATDELKHSVDDASSGQATLEELVELSARVSAATKNHEPIISTGGDLVRDRLRILISQTRGAHPTTFDLAARRQQPAQEVLLQVVAWQESLRALAKRVSELDALERARLSQQAAKEAEEEHLRKEAAERAELQRMAAERRAAEEVEARAQAEQERLGAEARERAEQERLEAEARERAEQERLEAETRERAEQERLEAEEKERAELERREAERRVAEEVAARTRTDEERIRQDAERMEQERLALDRTKLERRFTEQRALDIDDVFGMSGLPNEGSVLSRELVDLRSLISSLRKRLQTIDIGGFVERRTASLPTEDIATKLDEDFTAILDEVNALPPSIPQSTTINADLRSLRSEVQDATDLLRRVHQFASLATSVQQCDYALSDLLEHIDSYPAPPSGSLSSSFCTDTSFPPEDQLSSRLSFTKKLVEDVTLLAVPLSYDSRAVSEKDRVSQTWEELQAMGMDRVAGRKSRPPSAVSNGRISRNTPTPGPVAGPRRPSLAGRLSSSSTSSKPQFLAPPPPRARRSVSGNLSAGSHSRSSSRASNASTQRAVSGPVTIPLTNPNSRLYTSTYASRQRSNSSATNVSTPTQNHSTPKLPPIPQSVTPRPRAKTNQNMPIRVASPAMSETSRSRSSLNISRSSIGSTSRSTWSRAPRQPFPSVPNLSPPTSKPTKKDERKPYVPNPQNKLDVAVGDVVNNLPVSINIELVANTWKDQSGKYWIGDDEPKLCFCRILRSQTVMVRVGGGWAELSKFIKEHFADAFRVLPESPPRMGAREEKWISSATLQQSSIQEVLSPPLHPSTPEPHGSHIPSFALSTPTGTSPKSIKSSSPGSPLQPIQFIRRADRESPMLRTDTPTGTRPISVAHNPKHPHPAWRP</sequence>
<feature type="compositionally biased region" description="Polar residues" evidence="8">
    <location>
        <begin position="1365"/>
        <end position="1376"/>
    </location>
</feature>
<organism evidence="10 11">
    <name type="scientific">Phlebiopsis gigantea (strain 11061_1 CR5-6)</name>
    <name type="common">White-rot fungus</name>
    <name type="synonym">Peniophora gigantea</name>
    <dbReference type="NCBI Taxonomy" id="745531"/>
    <lineage>
        <taxon>Eukaryota</taxon>
        <taxon>Fungi</taxon>
        <taxon>Dikarya</taxon>
        <taxon>Basidiomycota</taxon>
        <taxon>Agaricomycotina</taxon>
        <taxon>Agaricomycetes</taxon>
        <taxon>Polyporales</taxon>
        <taxon>Phanerochaetaceae</taxon>
        <taxon>Phlebiopsis</taxon>
    </lineage>
</organism>
<gene>
    <name evidence="10" type="ORF">PHLGIDRAFT_296788</name>
</gene>
<dbReference type="InterPro" id="IPR027640">
    <property type="entry name" value="Kinesin-like_fam"/>
</dbReference>
<feature type="compositionally biased region" description="Low complexity" evidence="8">
    <location>
        <begin position="1705"/>
        <end position="1722"/>
    </location>
</feature>
<proteinExistence type="predicted"/>
<evidence type="ECO:0000313" key="11">
    <source>
        <dbReference type="Proteomes" id="UP000053257"/>
    </source>
</evidence>
<feature type="coiled-coil region" evidence="7">
    <location>
        <begin position="759"/>
        <end position="786"/>
    </location>
</feature>
<keyword evidence="6" id="KW-0206">Cytoskeleton</keyword>
<reference evidence="10 11" key="1">
    <citation type="journal article" date="2014" name="PLoS Genet.">
        <title>Analysis of the Phlebiopsis gigantea genome, transcriptome and secretome provides insight into its pioneer colonization strategies of wood.</title>
        <authorList>
            <person name="Hori C."/>
            <person name="Ishida T."/>
            <person name="Igarashi K."/>
            <person name="Samejima M."/>
            <person name="Suzuki H."/>
            <person name="Master E."/>
            <person name="Ferreira P."/>
            <person name="Ruiz-Duenas F.J."/>
            <person name="Held B."/>
            <person name="Canessa P."/>
            <person name="Larrondo L.F."/>
            <person name="Schmoll M."/>
            <person name="Druzhinina I.S."/>
            <person name="Kubicek C.P."/>
            <person name="Gaskell J.A."/>
            <person name="Kersten P."/>
            <person name="St John F."/>
            <person name="Glasner J."/>
            <person name="Sabat G."/>
            <person name="Splinter BonDurant S."/>
            <person name="Syed K."/>
            <person name="Yadav J."/>
            <person name="Mgbeahuruike A.C."/>
            <person name="Kovalchuk A."/>
            <person name="Asiegbu F.O."/>
            <person name="Lackner G."/>
            <person name="Hoffmeister D."/>
            <person name="Rencoret J."/>
            <person name="Gutierrez A."/>
            <person name="Sun H."/>
            <person name="Lindquist E."/>
            <person name="Barry K."/>
            <person name="Riley R."/>
            <person name="Grigoriev I.V."/>
            <person name="Henrissat B."/>
            <person name="Kues U."/>
            <person name="Berka R.M."/>
            <person name="Martinez A.T."/>
            <person name="Covert S.F."/>
            <person name="Blanchette R.A."/>
            <person name="Cullen D."/>
        </authorList>
    </citation>
    <scope>NUCLEOTIDE SEQUENCE [LARGE SCALE GENOMIC DNA]</scope>
    <source>
        <strain evidence="10 11">11061_1 CR5-6</strain>
    </source>
</reference>
<dbReference type="PROSITE" id="PS51460">
    <property type="entry name" value="GAR"/>
    <property type="match status" value="1"/>
</dbReference>
<dbReference type="InterPro" id="IPR036534">
    <property type="entry name" value="GAR_dom_sf"/>
</dbReference>
<evidence type="ECO:0000313" key="10">
    <source>
        <dbReference type="EMBL" id="KIP09886.1"/>
    </source>
</evidence>
<keyword evidence="4" id="KW-0067">ATP-binding</keyword>
<feature type="domain" description="GAR" evidence="9">
    <location>
        <begin position="1572"/>
        <end position="1650"/>
    </location>
</feature>
<feature type="region of interest" description="Disordered" evidence="8">
    <location>
        <begin position="1683"/>
        <end position="1766"/>
    </location>
</feature>